<comment type="caution">
    <text evidence="1">The sequence shown here is derived from an EMBL/GenBank/DDBJ whole genome shotgun (WGS) entry which is preliminary data.</text>
</comment>
<accession>A0A8S9P8R0</accession>
<gene>
    <name evidence="1" type="ORF">F2Q69_00004704</name>
</gene>
<reference evidence="1" key="1">
    <citation type="submission" date="2019-12" db="EMBL/GenBank/DDBJ databases">
        <title>Genome sequencing and annotation of Brassica cretica.</title>
        <authorList>
            <person name="Studholme D.J."/>
            <person name="Sarris P."/>
        </authorList>
    </citation>
    <scope>NUCLEOTIDE SEQUENCE</scope>
    <source>
        <strain evidence="1">PFS-109/04</strain>
        <tissue evidence="1">Leaf</tissue>
    </source>
</reference>
<organism evidence="1 2">
    <name type="scientific">Brassica cretica</name>
    <name type="common">Mustard</name>
    <dbReference type="NCBI Taxonomy" id="69181"/>
    <lineage>
        <taxon>Eukaryota</taxon>
        <taxon>Viridiplantae</taxon>
        <taxon>Streptophyta</taxon>
        <taxon>Embryophyta</taxon>
        <taxon>Tracheophyta</taxon>
        <taxon>Spermatophyta</taxon>
        <taxon>Magnoliopsida</taxon>
        <taxon>eudicotyledons</taxon>
        <taxon>Gunneridae</taxon>
        <taxon>Pentapetalae</taxon>
        <taxon>rosids</taxon>
        <taxon>malvids</taxon>
        <taxon>Brassicales</taxon>
        <taxon>Brassicaceae</taxon>
        <taxon>Brassiceae</taxon>
        <taxon>Brassica</taxon>
    </lineage>
</organism>
<evidence type="ECO:0000313" key="2">
    <source>
        <dbReference type="Proteomes" id="UP000712600"/>
    </source>
</evidence>
<protein>
    <submittedName>
        <fullName evidence="1">Uncharacterized protein</fullName>
    </submittedName>
</protein>
<dbReference type="Proteomes" id="UP000712600">
    <property type="component" value="Unassembled WGS sequence"/>
</dbReference>
<sequence length="189" mass="21346">MTRHQFELPGLDTCPLNDMGLSSFESPKTRNDLLRSLNTDNGVSGIWVTWIDAKNLYVGVLSRSLVSSSNQQKRSELLQIHRLYVSNPADPLRGNYPPRPPLIWRTLDHALKSGGCIEAEDAAAVLSQFLSPFLYAKMCVGDKECHRDLRKVMHDYVNKSSKESLLPFDMLLTTYDIALVDQHFVSQIP</sequence>
<dbReference type="EMBL" id="QGKX02001521">
    <property type="protein sequence ID" value="KAF3511355.1"/>
    <property type="molecule type" value="Genomic_DNA"/>
</dbReference>
<proteinExistence type="predicted"/>
<dbReference type="AlphaFoldDB" id="A0A8S9P8R0"/>
<name>A0A8S9P8R0_BRACR</name>
<evidence type="ECO:0000313" key="1">
    <source>
        <dbReference type="EMBL" id="KAF3511355.1"/>
    </source>
</evidence>